<dbReference type="AlphaFoldDB" id="A0A4W3J1P3"/>
<reference evidence="2" key="1">
    <citation type="journal article" date="2006" name="Science">
        <title>Ancient noncoding elements conserved in the human genome.</title>
        <authorList>
            <person name="Venkatesh B."/>
            <person name="Kirkness E.F."/>
            <person name="Loh Y.H."/>
            <person name="Halpern A.L."/>
            <person name="Lee A.P."/>
            <person name="Johnson J."/>
            <person name="Dandona N."/>
            <person name="Viswanathan L.D."/>
            <person name="Tay A."/>
            <person name="Venter J.C."/>
            <person name="Strausberg R.L."/>
            <person name="Brenner S."/>
        </authorList>
    </citation>
    <scope>NUCLEOTIDE SEQUENCE [LARGE SCALE GENOMIC DNA]</scope>
</reference>
<reference evidence="1" key="4">
    <citation type="submission" date="2025-08" db="UniProtKB">
        <authorList>
            <consortium name="Ensembl"/>
        </authorList>
    </citation>
    <scope>IDENTIFICATION</scope>
</reference>
<dbReference type="Ensembl" id="ENSCMIT00000034084.1">
    <property type="protein sequence ID" value="ENSCMIP00000033576.1"/>
    <property type="gene ID" value="ENSCMIG00000014324.1"/>
</dbReference>
<evidence type="ECO:0000313" key="1">
    <source>
        <dbReference type="Ensembl" id="ENSCMIP00000033576.1"/>
    </source>
</evidence>
<name>A0A4W3J1P3_CALMI</name>
<reference evidence="1" key="5">
    <citation type="submission" date="2025-09" db="UniProtKB">
        <authorList>
            <consortium name="Ensembl"/>
        </authorList>
    </citation>
    <scope>IDENTIFICATION</scope>
</reference>
<sequence>NLVSFHYFCSSSRPDNKVLSTMMFETLNVFSARAFAVSRLPFLRRKIPRAFAIFLRPTQTVPKTSTSIWLDHRGTHHHA</sequence>
<dbReference type="InParanoid" id="A0A4W3J1P3"/>
<accession>A0A4W3J1P3</accession>
<reference evidence="2" key="2">
    <citation type="journal article" date="2007" name="PLoS Biol.">
        <title>Survey sequencing and comparative analysis of the elephant shark (Callorhinchus milii) genome.</title>
        <authorList>
            <person name="Venkatesh B."/>
            <person name="Kirkness E.F."/>
            <person name="Loh Y.H."/>
            <person name="Halpern A.L."/>
            <person name="Lee A.P."/>
            <person name="Johnson J."/>
            <person name="Dandona N."/>
            <person name="Viswanathan L.D."/>
            <person name="Tay A."/>
            <person name="Venter J.C."/>
            <person name="Strausberg R.L."/>
            <person name="Brenner S."/>
        </authorList>
    </citation>
    <scope>NUCLEOTIDE SEQUENCE [LARGE SCALE GENOMIC DNA]</scope>
</reference>
<reference evidence="2" key="3">
    <citation type="journal article" date="2014" name="Nature">
        <title>Elephant shark genome provides unique insights into gnathostome evolution.</title>
        <authorList>
            <consortium name="International Elephant Shark Genome Sequencing Consortium"/>
            <person name="Venkatesh B."/>
            <person name="Lee A.P."/>
            <person name="Ravi V."/>
            <person name="Maurya A.K."/>
            <person name="Lian M.M."/>
            <person name="Swann J.B."/>
            <person name="Ohta Y."/>
            <person name="Flajnik M.F."/>
            <person name="Sutoh Y."/>
            <person name="Kasahara M."/>
            <person name="Hoon S."/>
            <person name="Gangu V."/>
            <person name="Roy S.W."/>
            <person name="Irimia M."/>
            <person name="Korzh V."/>
            <person name="Kondrychyn I."/>
            <person name="Lim Z.W."/>
            <person name="Tay B.H."/>
            <person name="Tohari S."/>
            <person name="Kong K.W."/>
            <person name="Ho S."/>
            <person name="Lorente-Galdos B."/>
            <person name="Quilez J."/>
            <person name="Marques-Bonet T."/>
            <person name="Raney B.J."/>
            <person name="Ingham P.W."/>
            <person name="Tay A."/>
            <person name="Hillier L.W."/>
            <person name="Minx P."/>
            <person name="Boehm T."/>
            <person name="Wilson R.K."/>
            <person name="Brenner S."/>
            <person name="Warren W.C."/>
        </authorList>
    </citation>
    <scope>NUCLEOTIDE SEQUENCE [LARGE SCALE GENOMIC DNA]</scope>
</reference>
<organism evidence="1 2">
    <name type="scientific">Callorhinchus milii</name>
    <name type="common">Ghost shark</name>
    <dbReference type="NCBI Taxonomy" id="7868"/>
    <lineage>
        <taxon>Eukaryota</taxon>
        <taxon>Metazoa</taxon>
        <taxon>Chordata</taxon>
        <taxon>Craniata</taxon>
        <taxon>Vertebrata</taxon>
        <taxon>Chondrichthyes</taxon>
        <taxon>Holocephali</taxon>
        <taxon>Chimaeriformes</taxon>
        <taxon>Callorhinchidae</taxon>
        <taxon>Callorhinchus</taxon>
    </lineage>
</organism>
<dbReference type="Proteomes" id="UP000314986">
    <property type="component" value="Unassembled WGS sequence"/>
</dbReference>
<keyword evidence="2" id="KW-1185">Reference proteome</keyword>
<protein>
    <submittedName>
        <fullName evidence="1">Uncharacterized protein</fullName>
    </submittedName>
</protein>
<evidence type="ECO:0000313" key="2">
    <source>
        <dbReference type="Proteomes" id="UP000314986"/>
    </source>
</evidence>
<proteinExistence type="predicted"/>